<dbReference type="Proteomes" id="UP001652623">
    <property type="component" value="Chromosome 9"/>
</dbReference>
<accession>A0ABM3IXC6</accession>
<keyword evidence="2" id="KW-0378">Hydrolase</keyword>
<dbReference type="RefSeq" id="XP_048337339.2">
    <property type="nucleotide sequence ID" value="XM_048481382.2"/>
</dbReference>
<evidence type="ECO:0000256" key="2">
    <source>
        <dbReference type="ARBA" id="ARBA00022801"/>
    </source>
</evidence>
<evidence type="ECO:0000313" key="5">
    <source>
        <dbReference type="RefSeq" id="XP_048337339.2"/>
    </source>
</evidence>
<proteinExistence type="predicted"/>
<protein>
    <submittedName>
        <fullName evidence="5">DNA repair protein RAD5B</fullName>
    </submittedName>
</protein>
<reference evidence="5" key="1">
    <citation type="submission" date="2025-08" db="UniProtKB">
        <authorList>
            <consortium name="RefSeq"/>
        </authorList>
    </citation>
    <scope>IDENTIFICATION</scope>
    <source>
        <tissue evidence="5">Seedling</tissue>
    </source>
</reference>
<keyword evidence="4" id="KW-1185">Reference proteome</keyword>
<dbReference type="Pfam" id="PF08797">
    <property type="entry name" value="HIRAN"/>
    <property type="match status" value="1"/>
</dbReference>
<keyword evidence="1" id="KW-0479">Metal-binding</keyword>
<dbReference type="GeneID" id="125424316"/>
<feature type="domain" description="HIRAN" evidence="3">
    <location>
        <begin position="59"/>
        <end position="105"/>
    </location>
</feature>
<gene>
    <name evidence="5" type="primary">LOC125424316</name>
</gene>
<evidence type="ECO:0000259" key="3">
    <source>
        <dbReference type="Pfam" id="PF08797"/>
    </source>
</evidence>
<organism evidence="4 5">
    <name type="scientific">Ziziphus jujuba</name>
    <name type="common">Chinese jujube</name>
    <name type="synonym">Ziziphus sativa</name>
    <dbReference type="NCBI Taxonomy" id="326968"/>
    <lineage>
        <taxon>Eukaryota</taxon>
        <taxon>Viridiplantae</taxon>
        <taxon>Streptophyta</taxon>
        <taxon>Embryophyta</taxon>
        <taxon>Tracheophyta</taxon>
        <taxon>Spermatophyta</taxon>
        <taxon>Magnoliopsida</taxon>
        <taxon>eudicotyledons</taxon>
        <taxon>Gunneridae</taxon>
        <taxon>Pentapetalae</taxon>
        <taxon>rosids</taxon>
        <taxon>fabids</taxon>
        <taxon>Rosales</taxon>
        <taxon>Rhamnaceae</taxon>
        <taxon>Paliureae</taxon>
        <taxon>Ziziphus</taxon>
    </lineage>
</organism>
<name>A0ABM3IXC6_ZIZJJ</name>
<evidence type="ECO:0000256" key="1">
    <source>
        <dbReference type="ARBA" id="ARBA00022723"/>
    </source>
</evidence>
<evidence type="ECO:0000313" key="4">
    <source>
        <dbReference type="Proteomes" id="UP001652623"/>
    </source>
</evidence>
<sequence length="188" mass="21722">MGTSLKSLVGFWWEEQSSLQFQQAKVGNWWTMRLSIFLFLPQLANSTPLFALQQSDLGSFQIGRLPMEWTKCVVPLVNSGKVELNARCVAAPPVLFMMQDIMLYVSFYIHHSIFTDVDMYSWKLNASNIDSTVYPLLTLFRLLKIRPYQNAEFTPEELDSRKRLLNLEVCGATLLFILHFFDIIICIV</sequence>
<dbReference type="InterPro" id="IPR014905">
    <property type="entry name" value="HIRAN"/>
</dbReference>